<name>A0A4Q7VEM0_9BURK</name>
<accession>A0A4Q7VEM0</accession>
<reference evidence="1 2" key="1">
    <citation type="submission" date="2019-02" db="EMBL/GenBank/DDBJ databases">
        <title>Genomic Encyclopedia of Type Strains, Phase IV (KMG-IV): sequencing the most valuable type-strain genomes for metagenomic binning, comparative biology and taxonomic classification.</title>
        <authorList>
            <person name="Goeker M."/>
        </authorList>
    </citation>
    <scope>NUCLEOTIDE SEQUENCE [LARGE SCALE GENOMIC DNA]</scope>
    <source>
        <strain evidence="1 2">DSM 23814</strain>
    </source>
</reference>
<organism evidence="1 2">
    <name type="scientific">Advenella incenata</name>
    <dbReference type="NCBI Taxonomy" id="267800"/>
    <lineage>
        <taxon>Bacteria</taxon>
        <taxon>Pseudomonadati</taxon>
        <taxon>Pseudomonadota</taxon>
        <taxon>Betaproteobacteria</taxon>
        <taxon>Burkholderiales</taxon>
        <taxon>Alcaligenaceae</taxon>
    </lineage>
</organism>
<dbReference type="Proteomes" id="UP000293398">
    <property type="component" value="Unassembled WGS sequence"/>
</dbReference>
<sequence length="32" mass="3368">MDLISGLLDTIFSILDGLPIIGDLIGSGDFFV</sequence>
<dbReference type="AlphaFoldDB" id="A0A4Q7VEM0"/>
<evidence type="ECO:0000313" key="2">
    <source>
        <dbReference type="Proteomes" id="UP000293398"/>
    </source>
</evidence>
<keyword evidence="2" id="KW-1185">Reference proteome</keyword>
<dbReference type="EMBL" id="SHKO01000002">
    <property type="protein sequence ID" value="RZT94677.1"/>
    <property type="molecule type" value="Genomic_DNA"/>
</dbReference>
<gene>
    <name evidence="1" type="ORF">EV681_3098</name>
</gene>
<proteinExistence type="predicted"/>
<protein>
    <submittedName>
        <fullName evidence="1">Uncharacterized protein</fullName>
    </submittedName>
</protein>
<evidence type="ECO:0000313" key="1">
    <source>
        <dbReference type="EMBL" id="RZT94677.1"/>
    </source>
</evidence>
<comment type="caution">
    <text evidence="1">The sequence shown here is derived from an EMBL/GenBank/DDBJ whole genome shotgun (WGS) entry which is preliminary data.</text>
</comment>